<dbReference type="HAMAP" id="MF_04112">
    <property type="entry name" value="Linr3_BPT4"/>
    <property type="match status" value="1"/>
</dbReference>
<organism evidence="2 3">
    <name type="scientific">Yersinia phage vB_YenM_TG1</name>
    <dbReference type="NCBI Taxonomy" id="1589265"/>
    <lineage>
        <taxon>Viruses</taxon>
        <taxon>Duplodnaviria</taxon>
        <taxon>Heunggongvirae</taxon>
        <taxon>Uroviricota</taxon>
        <taxon>Caudoviricetes</taxon>
        <taxon>Pantevenvirales</taxon>
        <taxon>Straboviridae</taxon>
        <taxon>Tevenvirinae</taxon>
        <taxon>Tegunavirus</taxon>
        <taxon>Tegunavirus yenmtg1</taxon>
    </lineage>
</organism>
<sequence length="82" mass="9306">MNQQLTHALSVQRQAWANGHENYGASIDVKAEALDILKGFKHLNPVQKQFADELEAQDELKFAKTLCSSSRKIVRHFIVTLK</sequence>
<name>A0A0B5A2P2_9CAUD</name>
<protein>
    <recommendedName>
        <fullName evidence="1">Lysis inhibition accessory protein</fullName>
    </recommendedName>
</protein>
<dbReference type="Proteomes" id="UP000031805">
    <property type="component" value="Segment"/>
</dbReference>
<reference evidence="2 3" key="1">
    <citation type="submission" date="2014-11" db="EMBL/GenBank/DDBJ databases">
        <title>Complete genome sequence of vB_YenM_TG1, a broad host range bacteriophage which infects Yersinia enterocolitica.</title>
        <authorList>
            <person name="Leon-Velarde C.G."/>
            <person name="Kropinski A.M."/>
            <person name="Chen S."/>
            <person name="Griffiths M.W."/>
            <person name="Odumeru J.A."/>
        </authorList>
    </citation>
    <scope>NUCLEOTIDE SEQUENCE [LARGE SCALE GENOMIC DNA]</scope>
</reference>
<dbReference type="EMBL" id="KP202158">
    <property type="protein sequence ID" value="AJD82019.1"/>
    <property type="molecule type" value="Genomic_DNA"/>
</dbReference>
<feature type="site" description="Interaction with holin" evidence="1">
    <location>
        <position position="42"/>
    </location>
</feature>
<comment type="similarity">
    <text evidence="1">Belongs to the T4likevirus lysis inhibition accessory protein rIII family.</text>
</comment>
<dbReference type="RefSeq" id="YP_009200470.1">
    <property type="nucleotide sequence ID" value="NC_028820.1"/>
</dbReference>
<evidence type="ECO:0000313" key="3">
    <source>
        <dbReference type="Proteomes" id="UP000031805"/>
    </source>
</evidence>
<dbReference type="GeneID" id="26627533"/>
<dbReference type="GO" id="GO:0140678">
    <property type="term" value="F:molecular function inhibitor activity"/>
    <property type="evidence" value="ECO:0007669"/>
    <property type="project" value="UniProtKB-UniRule"/>
</dbReference>
<evidence type="ECO:0000256" key="1">
    <source>
        <dbReference type="HAMAP-Rule" id="MF_04112"/>
    </source>
</evidence>
<dbReference type="KEGG" id="vg:26627533"/>
<dbReference type="InterPro" id="IPR034688">
    <property type="entry name" value="Linr3"/>
</dbReference>
<proteinExistence type="inferred from homology"/>
<comment type="subunit">
    <text evidence="1">Homooligomer. Interacts with holin (via N-terminus).</text>
</comment>
<accession>A0A0B5A2P2</accession>
<gene>
    <name evidence="2" type="ORF">YenMTG1_209</name>
</gene>
<evidence type="ECO:0000313" key="2">
    <source>
        <dbReference type="EMBL" id="AJD82019.1"/>
    </source>
</evidence>
<comment type="function">
    <text evidence="1">Probably binds to the cytoplasmic part of the holin during lysis inhibition and stabilizes the holin-antiholin complex thereby resulting in a robust block of the hole formation.</text>
</comment>
<keyword evidence="3" id="KW-1185">Reference proteome</keyword>